<proteinExistence type="predicted"/>
<evidence type="ECO:0000313" key="2">
    <source>
        <dbReference type="EMBL" id="EUC50912.1"/>
    </source>
</evidence>
<feature type="compositionally biased region" description="Basic and acidic residues" evidence="1">
    <location>
        <begin position="86"/>
        <end position="96"/>
    </location>
</feature>
<protein>
    <submittedName>
        <fullName evidence="2">Uncharacterized protein</fullName>
    </submittedName>
</protein>
<dbReference type="KEGG" id="bor:COCMIDRAFT_21627"/>
<dbReference type="HOGENOM" id="CLU_2183479_0_0_1"/>
<keyword evidence="3" id="KW-1185">Reference proteome</keyword>
<dbReference type="RefSeq" id="XP_007682514.1">
    <property type="nucleotide sequence ID" value="XM_007684324.1"/>
</dbReference>
<evidence type="ECO:0000313" key="3">
    <source>
        <dbReference type="Proteomes" id="UP000054032"/>
    </source>
</evidence>
<organism evidence="2 3">
    <name type="scientific">Bipolaris oryzae ATCC 44560</name>
    <dbReference type="NCBI Taxonomy" id="930090"/>
    <lineage>
        <taxon>Eukaryota</taxon>
        <taxon>Fungi</taxon>
        <taxon>Dikarya</taxon>
        <taxon>Ascomycota</taxon>
        <taxon>Pezizomycotina</taxon>
        <taxon>Dothideomycetes</taxon>
        <taxon>Pleosporomycetidae</taxon>
        <taxon>Pleosporales</taxon>
        <taxon>Pleosporineae</taxon>
        <taxon>Pleosporaceae</taxon>
        <taxon>Bipolaris</taxon>
    </lineage>
</organism>
<gene>
    <name evidence="2" type="ORF">COCMIDRAFT_21627</name>
</gene>
<name>W6ZGF4_COCMI</name>
<reference evidence="2 3" key="1">
    <citation type="journal article" date="2013" name="PLoS Genet.">
        <title>Comparative genome structure, secondary metabolite, and effector coding capacity across Cochliobolus pathogens.</title>
        <authorList>
            <person name="Condon B.J."/>
            <person name="Leng Y."/>
            <person name="Wu D."/>
            <person name="Bushley K.E."/>
            <person name="Ohm R.A."/>
            <person name="Otillar R."/>
            <person name="Martin J."/>
            <person name="Schackwitz W."/>
            <person name="Grimwood J."/>
            <person name="MohdZainudin N."/>
            <person name="Xue C."/>
            <person name="Wang R."/>
            <person name="Manning V.A."/>
            <person name="Dhillon B."/>
            <person name="Tu Z.J."/>
            <person name="Steffenson B.J."/>
            <person name="Salamov A."/>
            <person name="Sun H."/>
            <person name="Lowry S."/>
            <person name="LaButti K."/>
            <person name="Han J."/>
            <person name="Copeland A."/>
            <person name="Lindquist E."/>
            <person name="Barry K."/>
            <person name="Schmutz J."/>
            <person name="Baker S.E."/>
            <person name="Ciuffetti L.M."/>
            <person name="Grigoriev I.V."/>
            <person name="Zhong S."/>
            <person name="Turgeon B.G."/>
        </authorList>
    </citation>
    <scope>NUCLEOTIDE SEQUENCE [LARGE SCALE GENOMIC DNA]</scope>
    <source>
        <strain evidence="2 3">ATCC 44560</strain>
    </source>
</reference>
<feature type="region of interest" description="Disordered" evidence="1">
    <location>
        <begin position="63"/>
        <end position="109"/>
    </location>
</feature>
<dbReference type="GeneID" id="19120091"/>
<sequence length="109" mass="12284">MRQPKKSNGAQRTNQAISDNAQIRPSAITNYAMEREVKCFNSTLALRIQMFARLHMVTQSRRTIQSAASLPASPLSRLVTKNPPMRRTDYGAEDRSPSSSTQRADEQNF</sequence>
<feature type="region of interest" description="Disordered" evidence="1">
    <location>
        <begin position="1"/>
        <end position="24"/>
    </location>
</feature>
<dbReference type="AlphaFoldDB" id="W6ZGF4"/>
<dbReference type="Proteomes" id="UP000054032">
    <property type="component" value="Unassembled WGS sequence"/>
</dbReference>
<evidence type="ECO:0000256" key="1">
    <source>
        <dbReference type="SAM" id="MobiDB-lite"/>
    </source>
</evidence>
<dbReference type="EMBL" id="KI963920">
    <property type="protein sequence ID" value="EUC50912.1"/>
    <property type="molecule type" value="Genomic_DNA"/>
</dbReference>
<feature type="compositionally biased region" description="Low complexity" evidence="1">
    <location>
        <begin position="66"/>
        <end position="76"/>
    </location>
</feature>
<accession>W6ZGF4</accession>